<sequence length="62" mass="7194">MVFRFFRLEEDLRHVAWMQRSGIREVVPLLPDSASLHPGYGIVIPAKAGNHCIKRNMEIDLY</sequence>
<name>A0A078KYI9_9GAMM</name>
<proteinExistence type="predicted"/>
<evidence type="ECO:0000313" key="1">
    <source>
        <dbReference type="EMBL" id="CDZ78142.1"/>
    </source>
</evidence>
<organism evidence="1 2">
    <name type="scientific">Legionella massiliensis</name>
    <dbReference type="NCBI Taxonomy" id="1034943"/>
    <lineage>
        <taxon>Bacteria</taxon>
        <taxon>Pseudomonadati</taxon>
        <taxon>Pseudomonadota</taxon>
        <taxon>Gammaproteobacteria</taxon>
        <taxon>Legionellales</taxon>
        <taxon>Legionellaceae</taxon>
        <taxon>Legionella</taxon>
    </lineage>
</organism>
<protein>
    <submittedName>
        <fullName evidence="1">Uncharacterized protein</fullName>
    </submittedName>
</protein>
<dbReference type="EMBL" id="CCSB01000003">
    <property type="protein sequence ID" value="CDZ78142.1"/>
    <property type="molecule type" value="Genomic_DNA"/>
</dbReference>
<dbReference type="Proteomes" id="UP000044071">
    <property type="component" value="Unassembled WGS sequence"/>
</dbReference>
<dbReference type="STRING" id="1034943.BN59_02449"/>
<reference evidence="1 2" key="1">
    <citation type="submission" date="2014-06" db="EMBL/GenBank/DDBJ databases">
        <authorList>
            <person name="Urmite Genomes Urmite Genomes"/>
        </authorList>
    </citation>
    <scope>NUCLEOTIDE SEQUENCE [LARGE SCALE GENOMIC DNA]</scope>
</reference>
<gene>
    <name evidence="1" type="ORF">BN59_02449</name>
</gene>
<evidence type="ECO:0000313" key="2">
    <source>
        <dbReference type="Proteomes" id="UP000044071"/>
    </source>
</evidence>
<accession>A0A078KYI9</accession>
<dbReference type="AlphaFoldDB" id="A0A078KYI9"/>
<keyword evidence="2" id="KW-1185">Reference proteome</keyword>